<feature type="transmembrane region" description="Helical" evidence="6">
    <location>
        <begin position="816"/>
        <end position="839"/>
    </location>
</feature>
<dbReference type="InterPro" id="IPR053958">
    <property type="entry name" value="HMGCR/SNAP/NPC1-like_SSD"/>
</dbReference>
<dbReference type="RefSeq" id="WP_110265527.1">
    <property type="nucleotide sequence ID" value="NZ_CAWNXA010000006.1"/>
</dbReference>
<comment type="caution">
    <text evidence="8">The sequence shown here is derived from an EMBL/GenBank/DDBJ whole genome shotgun (WGS) entry which is preliminary data.</text>
</comment>
<dbReference type="AlphaFoldDB" id="A0A318E996"/>
<feature type="transmembrane region" description="Helical" evidence="6">
    <location>
        <begin position="712"/>
        <end position="733"/>
    </location>
</feature>
<dbReference type="InterPro" id="IPR000731">
    <property type="entry name" value="SSD"/>
</dbReference>
<dbReference type="SUPFAM" id="SSF82866">
    <property type="entry name" value="Multidrug efflux transporter AcrB transmembrane domain"/>
    <property type="match status" value="2"/>
</dbReference>
<evidence type="ECO:0000256" key="1">
    <source>
        <dbReference type="ARBA" id="ARBA00004651"/>
    </source>
</evidence>
<feature type="transmembrane region" description="Helical" evidence="6">
    <location>
        <begin position="690"/>
        <end position="706"/>
    </location>
</feature>
<dbReference type="InterPro" id="IPR050545">
    <property type="entry name" value="Mycobact_MmpL"/>
</dbReference>
<dbReference type="InterPro" id="IPR004869">
    <property type="entry name" value="MMPL_dom"/>
</dbReference>
<dbReference type="EMBL" id="QICN01000006">
    <property type="protein sequence ID" value="PXV67213.1"/>
    <property type="molecule type" value="Genomic_DNA"/>
</dbReference>
<keyword evidence="9" id="KW-1185">Reference proteome</keyword>
<sequence>MAGAAISGPITDRILRVVEPIVYGRRHLTHTILLILTALFLVQTARLQPDAGYLKAVPLNHPYMQKFREYYRDFGGANTVLFSLIQKDGDIYNPEFMNTLQQATDDVFFTPGVDRARVMSLFTPNVNYVENVEGGLAGATVIPPDYQPTPEVLEKVRSNVAKAQVIGRLVTNDQRGAMIMTELLEIDPTTGEKLDYRAVGSYLEELREKYEKDGISVQIIGFAKIVDDMTKASLEVAGFFFLALVITGLLLWLYCGSFKLGLIPLASSIVAVVWEMGLLRTIGFGLDPFAILVPFLVLAVSVSHGVQYVNAWVDEVHSGKDSFDASLITFRRLAIAGTVALLTDIAGFATIYLIEIQIIREMSLNAVLGGVGIIVANKLFVPIWLTMIRIKDVDAFVERQNKRDAVLDKGWWWLSGVTRRPVAISVILVAATITGWSFWAAKDLKIGDAIKGVPELRPDSRFNQDFNAITDNYDIAVDIFKVIAEMPPNGCIDYQLVEQIDRFAWQLENNPGVQSTLSLLTFAKLVYQGLSEGRLNALVLPRNRYALAQATALVPTSTGLLNDDCDALAVYMFTKDHKADTISHIVDEVKAFNEANRADFFARNPEVTPEYCDDKYAAFRAYKAAGASVLEAATGGDPEAQRTAAQERDRLLAEYEAMDQNCPVNFALATGNVGVMAATNEVVEDKETEVVLWVYAVILVLLWLSFRDWRAILCIVLPLALVSQLGYGVMATLDIGMKVATLPVLALAVGIGVDYGVYVYGVFASGLKEGQPLRQAYFETLRGTGKAVIFTGATLGISVLTWLWSELQFQIDMGLLLLFMFTANMLGAILLLPALASFVHKPAKS</sequence>
<feature type="transmembrane region" description="Helical" evidence="6">
    <location>
        <begin position="422"/>
        <end position="441"/>
    </location>
</feature>
<organism evidence="8 9">
    <name type="scientific">Sinimarinibacterium flocculans</name>
    <dbReference type="NCBI Taxonomy" id="985250"/>
    <lineage>
        <taxon>Bacteria</taxon>
        <taxon>Pseudomonadati</taxon>
        <taxon>Pseudomonadota</taxon>
        <taxon>Gammaproteobacteria</taxon>
        <taxon>Nevskiales</taxon>
        <taxon>Nevskiaceae</taxon>
        <taxon>Sinimarinibacterium</taxon>
    </lineage>
</organism>
<dbReference type="Gene3D" id="1.20.1640.10">
    <property type="entry name" value="Multidrug efflux transporter AcrB transmembrane domain"/>
    <property type="match status" value="2"/>
</dbReference>
<gene>
    <name evidence="8" type="ORF">C8D93_106190</name>
</gene>
<dbReference type="Proteomes" id="UP000248330">
    <property type="component" value="Unassembled WGS sequence"/>
</dbReference>
<evidence type="ECO:0000256" key="5">
    <source>
        <dbReference type="ARBA" id="ARBA00023136"/>
    </source>
</evidence>
<evidence type="ECO:0000256" key="2">
    <source>
        <dbReference type="ARBA" id="ARBA00022475"/>
    </source>
</evidence>
<dbReference type="Pfam" id="PF03176">
    <property type="entry name" value="MMPL"/>
    <property type="match status" value="1"/>
</dbReference>
<evidence type="ECO:0000313" key="8">
    <source>
        <dbReference type="EMBL" id="PXV67213.1"/>
    </source>
</evidence>
<evidence type="ECO:0000256" key="3">
    <source>
        <dbReference type="ARBA" id="ARBA00022692"/>
    </source>
</evidence>
<feature type="transmembrane region" description="Helical" evidence="6">
    <location>
        <begin position="366"/>
        <end position="385"/>
    </location>
</feature>
<feature type="transmembrane region" description="Helical" evidence="6">
    <location>
        <begin position="787"/>
        <end position="804"/>
    </location>
</feature>
<feature type="transmembrane region" description="Helical" evidence="6">
    <location>
        <begin position="333"/>
        <end position="354"/>
    </location>
</feature>
<dbReference type="PANTHER" id="PTHR33406">
    <property type="entry name" value="MEMBRANE PROTEIN MJ1562-RELATED"/>
    <property type="match status" value="1"/>
</dbReference>
<protein>
    <recommendedName>
        <fullName evidence="7">SSD domain-containing protein</fullName>
    </recommendedName>
</protein>
<evidence type="ECO:0000256" key="4">
    <source>
        <dbReference type="ARBA" id="ARBA00022989"/>
    </source>
</evidence>
<accession>A0A318E996</accession>
<evidence type="ECO:0000313" key="9">
    <source>
        <dbReference type="Proteomes" id="UP000248330"/>
    </source>
</evidence>
<reference evidence="8 9" key="1">
    <citation type="submission" date="2018-04" db="EMBL/GenBank/DDBJ databases">
        <title>Genomic Encyclopedia of Type Strains, Phase IV (KMG-IV): sequencing the most valuable type-strain genomes for metagenomic binning, comparative biology and taxonomic classification.</title>
        <authorList>
            <person name="Goeker M."/>
        </authorList>
    </citation>
    <scope>NUCLEOTIDE SEQUENCE [LARGE SCALE GENOMIC DNA]</scope>
    <source>
        <strain evidence="8 9">DSM 104150</strain>
    </source>
</reference>
<feature type="domain" description="SSD" evidence="7">
    <location>
        <begin position="260"/>
        <end position="387"/>
    </location>
</feature>
<keyword evidence="2" id="KW-1003">Cell membrane</keyword>
<evidence type="ECO:0000259" key="7">
    <source>
        <dbReference type="PROSITE" id="PS50156"/>
    </source>
</evidence>
<dbReference type="PANTHER" id="PTHR33406:SF10">
    <property type="entry name" value="SSD DOMAIN-CONTAINING PROTEIN"/>
    <property type="match status" value="1"/>
</dbReference>
<name>A0A318E996_9GAMM</name>
<keyword evidence="5 6" id="KW-0472">Membrane</keyword>
<dbReference type="OrthoDB" id="5963930at2"/>
<evidence type="ECO:0000256" key="6">
    <source>
        <dbReference type="SAM" id="Phobius"/>
    </source>
</evidence>
<feature type="transmembrane region" description="Helical" evidence="6">
    <location>
        <begin position="234"/>
        <end position="254"/>
    </location>
</feature>
<dbReference type="Pfam" id="PF12349">
    <property type="entry name" value="Sterol-sensing"/>
    <property type="match status" value="1"/>
</dbReference>
<keyword evidence="3 6" id="KW-0812">Transmembrane</keyword>
<feature type="transmembrane region" description="Helical" evidence="6">
    <location>
        <begin position="745"/>
        <end position="767"/>
    </location>
</feature>
<dbReference type="GO" id="GO:0005886">
    <property type="term" value="C:plasma membrane"/>
    <property type="evidence" value="ECO:0007669"/>
    <property type="project" value="UniProtKB-SubCell"/>
</dbReference>
<proteinExistence type="predicted"/>
<dbReference type="PROSITE" id="PS50156">
    <property type="entry name" value="SSD"/>
    <property type="match status" value="1"/>
</dbReference>
<keyword evidence="4 6" id="KW-1133">Transmembrane helix</keyword>
<comment type="subcellular location">
    <subcellularLocation>
        <location evidence="1">Cell membrane</location>
        <topology evidence="1">Multi-pass membrane protein</topology>
    </subcellularLocation>
</comment>